<feature type="chain" id="PRO_5015675937" evidence="2">
    <location>
        <begin position="24"/>
        <end position="564"/>
    </location>
</feature>
<dbReference type="Proteomes" id="UP000245609">
    <property type="component" value="Unassembled WGS sequence"/>
</dbReference>
<dbReference type="EMBL" id="MBFS01000295">
    <property type="protein sequence ID" value="PVV02952.1"/>
    <property type="molecule type" value="Genomic_DNA"/>
</dbReference>
<reference evidence="3 4" key="1">
    <citation type="journal article" date="2018" name="MBio">
        <title>Comparative Genomics Reveals the Core Gene Toolbox for the Fungus-Insect Symbiosis.</title>
        <authorList>
            <person name="Wang Y."/>
            <person name="Stata M."/>
            <person name="Wang W."/>
            <person name="Stajich J.E."/>
            <person name="White M.M."/>
            <person name="Moncalvo J.M."/>
        </authorList>
    </citation>
    <scope>NUCLEOTIDE SEQUENCE [LARGE SCALE GENOMIC DNA]</scope>
    <source>
        <strain evidence="3 4">SC-DP-2</strain>
    </source>
</reference>
<organism evidence="3 4">
    <name type="scientific">Smittium megazygosporum</name>
    <dbReference type="NCBI Taxonomy" id="133381"/>
    <lineage>
        <taxon>Eukaryota</taxon>
        <taxon>Fungi</taxon>
        <taxon>Fungi incertae sedis</taxon>
        <taxon>Zoopagomycota</taxon>
        <taxon>Kickxellomycotina</taxon>
        <taxon>Harpellomycetes</taxon>
        <taxon>Harpellales</taxon>
        <taxon>Legeriomycetaceae</taxon>
        <taxon>Smittium</taxon>
    </lineage>
</organism>
<comment type="caution">
    <text evidence="3">The sequence shown here is derived from an EMBL/GenBank/DDBJ whole genome shotgun (WGS) entry which is preliminary data.</text>
</comment>
<evidence type="ECO:0000256" key="1">
    <source>
        <dbReference type="SAM" id="MobiDB-lite"/>
    </source>
</evidence>
<name>A0A2T9ZEH6_9FUNG</name>
<feature type="region of interest" description="Disordered" evidence="1">
    <location>
        <begin position="252"/>
        <end position="301"/>
    </location>
</feature>
<dbReference type="STRING" id="133381.A0A2T9ZEH6"/>
<feature type="compositionally biased region" description="Low complexity" evidence="1">
    <location>
        <begin position="252"/>
        <end position="298"/>
    </location>
</feature>
<dbReference type="AlphaFoldDB" id="A0A2T9ZEH6"/>
<evidence type="ECO:0000313" key="4">
    <source>
        <dbReference type="Proteomes" id="UP000245609"/>
    </source>
</evidence>
<feature type="signal peptide" evidence="2">
    <location>
        <begin position="1"/>
        <end position="23"/>
    </location>
</feature>
<proteinExistence type="predicted"/>
<protein>
    <submittedName>
        <fullName evidence="3">Uncharacterized protein</fullName>
    </submittedName>
</protein>
<keyword evidence="4" id="KW-1185">Reference proteome</keyword>
<evidence type="ECO:0000256" key="2">
    <source>
        <dbReference type="SAM" id="SignalP"/>
    </source>
</evidence>
<sequence>MFKAYECLFWLLLVSNGVLSSLASKFELKDKEMSLFRRQGSAVVDTSKFKKRCSADSEVSTTFPLMPLSADYKFTGAGGSGVYSDSVTIFSTHKFKLAQCSSGYFYITFDVEFDTVPPFWSVALIKYSKDASPDIRVEYRHYTETGDYNIYAKANEHEDEFAKAFWVGKTTCKTKQRYFILHDETGSKIGSTDCFTNYNNDTTVMNNFKFDEGTNAYFTCDSSANGSMKNIQVNCLEKDICLNATITDAASPDAAPPNGASPDAASPDAAPLGAAPPLGASPDAAPLGAAPPLGASPDATPPSAAPLANAISTFIVSTTVSTTITQPTTVPTTIYTTIAPFSVPTFTTTTTELITDCSSAAQIVSTIRETVTTTIPGAISAGTVASTTVTASPIVKTETITTSTNIASATNNLPPEDQIISDSMTVKSLKSNKNYSENEKINIPCSGDFTLSLTSNSRDSDLFFGFADANGVGKNGKYVELQVGLKGGRNTAKDLAAVNIKLSDLLKRDESGKINLIYVNGIYSFLSNGQSFTTFKGSKVVPKSLTITPFNGTVTLSKFVLTCM</sequence>
<keyword evidence="2" id="KW-0732">Signal</keyword>
<accession>A0A2T9ZEH6</accession>
<gene>
    <name evidence="3" type="ORF">BB560_002581</name>
</gene>
<evidence type="ECO:0000313" key="3">
    <source>
        <dbReference type="EMBL" id="PVV02952.1"/>
    </source>
</evidence>